<gene>
    <name evidence="7" type="ORF">PILCRDRAFT_816472</name>
</gene>
<feature type="binding site" evidence="5">
    <location>
        <begin position="323"/>
        <end position="329"/>
    </location>
    <ligand>
        <name>GTP</name>
        <dbReference type="ChEBI" id="CHEBI:37565"/>
    </ligand>
</feature>
<keyword evidence="3 5" id="KW-0342">GTP-binding</keyword>
<keyword evidence="1 6" id="KW-0479">Metal-binding</keyword>
<dbReference type="InterPro" id="IPR001019">
    <property type="entry name" value="Gprotein_alpha_su"/>
</dbReference>
<accession>A0A0C3G206</accession>
<dbReference type="PANTHER" id="PTHR10218:SF360">
    <property type="entry name" value="GUANINE NUCLEOTIDE-BINDING PROTEIN SUBUNIT ALPHA HOMOLOG"/>
    <property type="match status" value="1"/>
</dbReference>
<keyword evidence="4" id="KW-0807">Transducer</keyword>
<keyword evidence="6" id="KW-0460">Magnesium</keyword>
<dbReference type="InParanoid" id="A0A0C3G206"/>
<dbReference type="InterPro" id="IPR027417">
    <property type="entry name" value="P-loop_NTPase"/>
</dbReference>
<evidence type="ECO:0000313" key="7">
    <source>
        <dbReference type="EMBL" id="KIM85904.1"/>
    </source>
</evidence>
<keyword evidence="8" id="KW-1185">Reference proteome</keyword>
<dbReference type="Proteomes" id="UP000054166">
    <property type="component" value="Unassembled WGS sequence"/>
</dbReference>
<dbReference type="Gene3D" id="3.40.50.300">
    <property type="entry name" value="P-loop containing nucleotide triphosphate hydrolases"/>
    <property type="match status" value="2"/>
</dbReference>
<dbReference type="GO" id="GO:0046872">
    <property type="term" value="F:metal ion binding"/>
    <property type="evidence" value="ECO:0007669"/>
    <property type="project" value="UniProtKB-KW"/>
</dbReference>
<sequence length="513" mass="58015">MVTYHFPNDPFAILLAPPLDETPEQRKAREAEEDAARKVSLRIDEELKAEKAAAKKKKNGVKVLVLGQSESGKSTTIKNFQLAYTYQAWLDERASWRTVIYLNLIRSVNHILEILTLEMTNQDSLSHQPTSAHSPVCLRHSEESETDTSDGETFVARPPFAFTGKHKLLKLSLAPLRSVQKDLEVWIGAGASKPQDLSTWYDYTDAAPFAEVERLAPRTSNPRRPNEFFIRSNCGWKETLNKLRSGLSTSPDHLQQPKKGKQDSVVEILAGCSPNIKSLWTDEVVQAVLKRRNIRLEESSGFFLDDVSRIAARNYEPSDDDVLRARLRTVGVQEYSFKIEKGSEIGRDWYMFDVGGVRTSRAAWFPFFEDCNAIIFLAPISCFDETLEEDHRINRVKDSILLWEAICSSRLLSKVQFILFLNKCDLLAAKLTRGTSKIQDYFPNFASEQIDVKSVAAYFRDAFKSILKNSTSSPPRQLFAHMTSVTNTKTTAATLDAVRDTIVHNTLVSAHFI</sequence>
<dbReference type="GO" id="GO:0031683">
    <property type="term" value="F:G-protein beta/gamma-subunit complex binding"/>
    <property type="evidence" value="ECO:0007669"/>
    <property type="project" value="InterPro"/>
</dbReference>
<evidence type="ECO:0000256" key="5">
    <source>
        <dbReference type="PIRSR" id="PIRSR601019-1"/>
    </source>
</evidence>
<dbReference type="InterPro" id="IPR011025">
    <property type="entry name" value="GproteinA_insert"/>
</dbReference>
<dbReference type="SMART" id="SM00275">
    <property type="entry name" value="G_alpha"/>
    <property type="match status" value="1"/>
</dbReference>
<evidence type="ECO:0000313" key="8">
    <source>
        <dbReference type="Proteomes" id="UP000054166"/>
    </source>
</evidence>
<evidence type="ECO:0000256" key="6">
    <source>
        <dbReference type="PIRSR" id="PIRSR601019-2"/>
    </source>
</evidence>
<dbReference type="SUPFAM" id="SSF47895">
    <property type="entry name" value="Transducin (alpha subunit), insertion domain"/>
    <property type="match status" value="1"/>
</dbReference>
<dbReference type="PRINTS" id="PR00318">
    <property type="entry name" value="GPROTEINA"/>
</dbReference>
<evidence type="ECO:0000256" key="4">
    <source>
        <dbReference type="ARBA" id="ARBA00023224"/>
    </source>
</evidence>
<dbReference type="Gene3D" id="1.10.400.10">
    <property type="entry name" value="GI Alpha 1, domain 2-like"/>
    <property type="match status" value="1"/>
</dbReference>
<proteinExistence type="predicted"/>
<evidence type="ECO:0008006" key="9">
    <source>
        <dbReference type="Google" id="ProtNLM"/>
    </source>
</evidence>
<dbReference type="EMBL" id="KN832983">
    <property type="protein sequence ID" value="KIM85904.1"/>
    <property type="molecule type" value="Genomic_DNA"/>
</dbReference>
<dbReference type="AlphaFoldDB" id="A0A0C3G206"/>
<dbReference type="PROSITE" id="PS51882">
    <property type="entry name" value="G_ALPHA"/>
    <property type="match status" value="1"/>
</dbReference>
<evidence type="ECO:0000256" key="1">
    <source>
        <dbReference type="ARBA" id="ARBA00022723"/>
    </source>
</evidence>
<dbReference type="HOGENOM" id="CLU_014184_1_1_1"/>
<evidence type="ECO:0000256" key="3">
    <source>
        <dbReference type="ARBA" id="ARBA00023134"/>
    </source>
</evidence>
<keyword evidence="2 5" id="KW-0547">Nucleotide-binding</keyword>
<dbReference type="GO" id="GO:0005737">
    <property type="term" value="C:cytoplasm"/>
    <property type="evidence" value="ECO:0007669"/>
    <property type="project" value="TreeGrafter"/>
</dbReference>
<dbReference type="GO" id="GO:0005525">
    <property type="term" value="F:GTP binding"/>
    <property type="evidence" value="ECO:0007669"/>
    <property type="project" value="UniProtKB-KW"/>
</dbReference>
<dbReference type="CDD" id="cd00066">
    <property type="entry name" value="G-alpha"/>
    <property type="match status" value="1"/>
</dbReference>
<protein>
    <recommendedName>
        <fullName evidence="9">G-alpha-domain-containing protein</fullName>
    </recommendedName>
</protein>
<evidence type="ECO:0000256" key="2">
    <source>
        <dbReference type="ARBA" id="ARBA00022741"/>
    </source>
</evidence>
<dbReference type="STRING" id="765440.A0A0C3G206"/>
<feature type="binding site" evidence="5">
    <location>
        <begin position="422"/>
        <end position="425"/>
    </location>
    <ligand>
        <name>GTP</name>
        <dbReference type="ChEBI" id="CHEBI:37565"/>
    </ligand>
</feature>
<dbReference type="SUPFAM" id="SSF52540">
    <property type="entry name" value="P-loop containing nucleoside triphosphate hydrolases"/>
    <property type="match status" value="1"/>
</dbReference>
<dbReference type="GO" id="GO:0007188">
    <property type="term" value="P:adenylate cyclase-modulating G protein-coupled receptor signaling pathway"/>
    <property type="evidence" value="ECO:0007669"/>
    <property type="project" value="TreeGrafter"/>
</dbReference>
<feature type="binding site" evidence="6">
    <location>
        <position position="329"/>
    </location>
    <ligand>
        <name>Mg(2+)</name>
        <dbReference type="ChEBI" id="CHEBI:18420"/>
    </ligand>
</feature>
<reference evidence="8" key="2">
    <citation type="submission" date="2015-01" db="EMBL/GenBank/DDBJ databases">
        <title>Evolutionary Origins and Diversification of the Mycorrhizal Mutualists.</title>
        <authorList>
            <consortium name="DOE Joint Genome Institute"/>
            <consortium name="Mycorrhizal Genomics Consortium"/>
            <person name="Kohler A."/>
            <person name="Kuo A."/>
            <person name="Nagy L.G."/>
            <person name="Floudas D."/>
            <person name="Copeland A."/>
            <person name="Barry K.W."/>
            <person name="Cichocki N."/>
            <person name="Veneault-Fourrey C."/>
            <person name="LaButti K."/>
            <person name="Lindquist E.A."/>
            <person name="Lipzen A."/>
            <person name="Lundell T."/>
            <person name="Morin E."/>
            <person name="Murat C."/>
            <person name="Riley R."/>
            <person name="Ohm R."/>
            <person name="Sun H."/>
            <person name="Tunlid A."/>
            <person name="Henrissat B."/>
            <person name="Grigoriev I.V."/>
            <person name="Hibbett D.S."/>
            <person name="Martin F."/>
        </authorList>
    </citation>
    <scope>NUCLEOTIDE SEQUENCE [LARGE SCALE GENOMIC DNA]</scope>
    <source>
        <strain evidence="8">F 1598</strain>
    </source>
</reference>
<dbReference type="OrthoDB" id="5817230at2759"/>
<dbReference type="GO" id="GO:0005834">
    <property type="term" value="C:heterotrimeric G-protein complex"/>
    <property type="evidence" value="ECO:0007669"/>
    <property type="project" value="TreeGrafter"/>
</dbReference>
<reference evidence="7 8" key="1">
    <citation type="submission" date="2014-04" db="EMBL/GenBank/DDBJ databases">
        <authorList>
            <consortium name="DOE Joint Genome Institute"/>
            <person name="Kuo A."/>
            <person name="Tarkka M."/>
            <person name="Buscot F."/>
            <person name="Kohler A."/>
            <person name="Nagy L.G."/>
            <person name="Floudas D."/>
            <person name="Copeland A."/>
            <person name="Barry K.W."/>
            <person name="Cichocki N."/>
            <person name="Veneault-Fourrey C."/>
            <person name="LaButti K."/>
            <person name="Lindquist E.A."/>
            <person name="Lipzen A."/>
            <person name="Lundell T."/>
            <person name="Morin E."/>
            <person name="Murat C."/>
            <person name="Sun H."/>
            <person name="Tunlid A."/>
            <person name="Henrissat B."/>
            <person name="Grigoriev I.V."/>
            <person name="Hibbett D.S."/>
            <person name="Martin F."/>
            <person name="Nordberg H.P."/>
            <person name="Cantor M.N."/>
            <person name="Hua S.X."/>
        </authorList>
    </citation>
    <scope>NUCLEOTIDE SEQUENCE [LARGE SCALE GENOMIC DNA]</scope>
    <source>
        <strain evidence="7 8">F 1598</strain>
    </source>
</reference>
<name>A0A0C3G206_PILCF</name>
<organism evidence="7 8">
    <name type="scientific">Piloderma croceum (strain F 1598)</name>
    <dbReference type="NCBI Taxonomy" id="765440"/>
    <lineage>
        <taxon>Eukaryota</taxon>
        <taxon>Fungi</taxon>
        <taxon>Dikarya</taxon>
        <taxon>Basidiomycota</taxon>
        <taxon>Agaricomycotina</taxon>
        <taxon>Agaricomycetes</taxon>
        <taxon>Agaricomycetidae</taxon>
        <taxon>Atheliales</taxon>
        <taxon>Atheliaceae</taxon>
        <taxon>Piloderma</taxon>
    </lineage>
</organism>
<dbReference type="FunFam" id="3.40.50.300:FF:000692">
    <property type="entry name" value="Guanine nucleotide-binding protein subunit alpha"/>
    <property type="match status" value="1"/>
</dbReference>
<dbReference type="GO" id="GO:0001664">
    <property type="term" value="F:G protein-coupled receptor binding"/>
    <property type="evidence" value="ECO:0007669"/>
    <property type="project" value="TreeGrafter"/>
</dbReference>
<dbReference type="GO" id="GO:0003924">
    <property type="term" value="F:GTPase activity"/>
    <property type="evidence" value="ECO:0007669"/>
    <property type="project" value="InterPro"/>
</dbReference>
<dbReference type="Pfam" id="PF00503">
    <property type="entry name" value="G-alpha"/>
    <property type="match status" value="1"/>
</dbReference>
<dbReference type="PANTHER" id="PTHR10218">
    <property type="entry name" value="GTP-BINDING PROTEIN ALPHA SUBUNIT"/>
    <property type="match status" value="1"/>
</dbReference>